<feature type="region of interest" description="Disordered" evidence="1">
    <location>
        <begin position="1"/>
        <end position="20"/>
    </location>
</feature>
<dbReference type="RefSeq" id="WP_271712862.1">
    <property type="nucleotide sequence ID" value="NZ_AP024169.1"/>
</dbReference>
<dbReference type="Proteomes" id="UP000595897">
    <property type="component" value="Chromosome"/>
</dbReference>
<feature type="region of interest" description="Disordered" evidence="1">
    <location>
        <begin position="34"/>
        <end position="59"/>
    </location>
</feature>
<dbReference type="AlphaFoldDB" id="A0A7R7EN05"/>
<feature type="compositionally biased region" description="Polar residues" evidence="1">
    <location>
        <begin position="45"/>
        <end position="59"/>
    </location>
</feature>
<evidence type="ECO:0000313" key="2">
    <source>
        <dbReference type="EMBL" id="BCN31768.1"/>
    </source>
</evidence>
<evidence type="ECO:0000256" key="1">
    <source>
        <dbReference type="SAM" id="MobiDB-lite"/>
    </source>
</evidence>
<dbReference type="EMBL" id="AP024169">
    <property type="protein sequence ID" value="BCN31768.1"/>
    <property type="molecule type" value="Genomic_DNA"/>
</dbReference>
<sequence length="59" mass="6517">MKNSIKNKHEKSDNPTVKSCEIVNDITDEKIKNYIPPALGPDNNVWHTGKSNPLGSKGN</sequence>
<evidence type="ECO:0000313" key="3">
    <source>
        <dbReference type="Proteomes" id="UP000595897"/>
    </source>
</evidence>
<dbReference type="KEGG" id="ahb:bsdtb5_30630"/>
<proteinExistence type="predicted"/>
<organism evidence="2 3">
    <name type="scientific">Anaeromicropila herbilytica</name>
    <dbReference type="NCBI Taxonomy" id="2785025"/>
    <lineage>
        <taxon>Bacteria</taxon>
        <taxon>Bacillati</taxon>
        <taxon>Bacillota</taxon>
        <taxon>Clostridia</taxon>
        <taxon>Lachnospirales</taxon>
        <taxon>Lachnospiraceae</taxon>
        <taxon>Anaeromicropila</taxon>
    </lineage>
</organism>
<gene>
    <name evidence="2" type="ORF">bsdtb5_30630</name>
</gene>
<reference evidence="2 3" key="1">
    <citation type="submission" date="2020-11" db="EMBL/GenBank/DDBJ databases">
        <title>Draft genome sequencing of a Lachnospiraceae strain isolated from anoxic soil subjected to BSD treatment.</title>
        <authorList>
            <person name="Uek A."/>
            <person name="Tonouchi A."/>
        </authorList>
    </citation>
    <scope>NUCLEOTIDE SEQUENCE [LARGE SCALE GENOMIC DNA]</scope>
    <source>
        <strain evidence="2 3">TB5</strain>
    </source>
</reference>
<accession>A0A7R7EN05</accession>
<protein>
    <submittedName>
        <fullName evidence="2">Uncharacterized protein</fullName>
    </submittedName>
</protein>
<name>A0A7R7EN05_9FIRM</name>
<keyword evidence="3" id="KW-1185">Reference proteome</keyword>